<evidence type="ECO:0000313" key="1">
    <source>
        <dbReference type="EMBL" id="KAK7585959.1"/>
    </source>
</evidence>
<organism evidence="1 2">
    <name type="scientific">Parthenolecanium corni</name>
    <dbReference type="NCBI Taxonomy" id="536013"/>
    <lineage>
        <taxon>Eukaryota</taxon>
        <taxon>Metazoa</taxon>
        <taxon>Ecdysozoa</taxon>
        <taxon>Arthropoda</taxon>
        <taxon>Hexapoda</taxon>
        <taxon>Insecta</taxon>
        <taxon>Pterygota</taxon>
        <taxon>Neoptera</taxon>
        <taxon>Paraneoptera</taxon>
        <taxon>Hemiptera</taxon>
        <taxon>Sternorrhyncha</taxon>
        <taxon>Coccoidea</taxon>
        <taxon>Coccidae</taxon>
        <taxon>Parthenolecanium</taxon>
    </lineage>
</organism>
<dbReference type="Proteomes" id="UP001367676">
    <property type="component" value="Unassembled WGS sequence"/>
</dbReference>
<comment type="caution">
    <text evidence="1">The sequence shown here is derived from an EMBL/GenBank/DDBJ whole genome shotgun (WGS) entry which is preliminary data.</text>
</comment>
<name>A0AAN9TS44_9HEMI</name>
<dbReference type="AlphaFoldDB" id="A0AAN9TS44"/>
<dbReference type="EMBL" id="JBBCAQ010000028">
    <property type="protein sequence ID" value="KAK7585959.1"/>
    <property type="molecule type" value="Genomic_DNA"/>
</dbReference>
<protein>
    <submittedName>
        <fullName evidence="1">Uncharacterized protein</fullName>
    </submittedName>
</protein>
<proteinExistence type="predicted"/>
<reference evidence="1 2" key="1">
    <citation type="submission" date="2024-03" db="EMBL/GenBank/DDBJ databases">
        <title>Adaptation during the transition from Ophiocordyceps entomopathogen to insect associate is accompanied by gene loss and intensified selection.</title>
        <authorList>
            <person name="Ward C.M."/>
            <person name="Onetto C.A."/>
            <person name="Borneman A.R."/>
        </authorList>
    </citation>
    <scope>NUCLEOTIDE SEQUENCE [LARGE SCALE GENOMIC DNA]</scope>
    <source>
        <strain evidence="1">AWRI1</strain>
        <tissue evidence="1">Single Adult Female</tissue>
    </source>
</reference>
<gene>
    <name evidence="1" type="ORF">V9T40_000138</name>
</gene>
<evidence type="ECO:0000313" key="2">
    <source>
        <dbReference type="Proteomes" id="UP001367676"/>
    </source>
</evidence>
<sequence>MSTIAVEKCGRNAIEDNPYIVMPHLLPIPISHAGLLLTHTSNAYSTVVLTKRPCDYVNLPQYTQTGPASVLRRLFTPSTTADPYKTTSIGRYLSVGENDSEDDDI</sequence>
<keyword evidence="2" id="KW-1185">Reference proteome</keyword>
<accession>A0AAN9TS44</accession>